<evidence type="ECO:0000313" key="1">
    <source>
        <dbReference type="EMBL" id="MPY45262.1"/>
    </source>
</evidence>
<gene>
    <name evidence="1" type="ORF">FNH04_36780</name>
</gene>
<accession>A0A5N8WDQ0</accession>
<organism evidence="1 2">
    <name type="scientific">Streptomyces phyllanthi</name>
    <dbReference type="NCBI Taxonomy" id="1803180"/>
    <lineage>
        <taxon>Bacteria</taxon>
        <taxon>Bacillati</taxon>
        <taxon>Actinomycetota</taxon>
        <taxon>Actinomycetes</taxon>
        <taxon>Kitasatosporales</taxon>
        <taxon>Streptomycetaceae</taxon>
        <taxon>Streptomyces</taxon>
    </lineage>
</organism>
<evidence type="ECO:0000313" key="2">
    <source>
        <dbReference type="Proteomes" id="UP000326979"/>
    </source>
</evidence>
<keyword evidence="2" id="KW-1185">Reference proteome</keyword>
<dbReference type="InterPro" id="IPR023393">
    <property type="entry name" value="START-like_dom_sf"/>
</dbReference>
<name>A0A5N8WDQ0_9ACTN</name>
<sequence length="173" mass="19545">MDEVIEQGTGRTRGDTHTLHFTLHLPRHPVERVWPVVAGHGDGLRTWLAAADTFEPRLGGAVALRWLNTGPGGETPPAVAGRITAWDVERVAEYTLEGFHGRIRLHLEPDGEHGTTLRFSNEIRGDDELRRDCLAAWHLHFEYLAEALDGHPVDWTAWTPDRFEELRQTYAEA</sequence>
<reference evidence="1 2" key="1">
    <citation type="submission" date="2019-07" db="EMBL/GenBank/DDBJ databases">
        <title>New species of Amycolatopsis and Streptomyces.</title>
        <authorList>
            <person name="Duangmal K."/>
            <person name="Teo W.F.A."/>
            <person name="Lipun K."/>
        </authorList>
    </citation>
    <scope>NUCLEOTIDE SEQUENCE [LARGE SCALE GENOMIC DNA]</scope>
    <source>
        <strain evidence="1 2">TISTR 2346</strain>
    </source>
</reference>
<dbReference type="Gene3D" id="3.30.530.20">
    <property type="match status" value="1"/>
</dbReference>
<dbReference type="Proteomes" id="UP000326979">
    <property type="component" value="Unassembled WGS sequence"/>
</dbReference>
<protein>
    <recommendedName>
        <fullName evidence="3">SRPBCC family protein</fullName>
    </recommendedName>
</protein>
<proteinExistence type="predicted"/>
<dbReference type="AlphaFoldDB" id="A0A5N8WDQ0"/>
<dbReference type="SUPFAM" id="SSF55961">
    <property type="entry name" value="Bet v1-like"/>
    <property type="match status" value="1"/>
</dbReference>
<dbReference type="EMBL" id="VJZE01000427">
    <property type="protein sequence ID" value="MPY45262.1"/>
    <property type="molecule type" value="Genomic_DNA"/>
</dbReference>
<dbReference type="RefSeq" id="WP_152790175.1">
    <property type="nucleotide sequence ID" value="NZ_BAABEQ010000020.1"/>
</dbReference>
<evidence type="ECO:0008006" key="3">
    <source>
        <dbReference type="Google" id="ProtNLM"/>
    </source>
</evidence>
<dbReference type="OrthoDB" id="9803476at2"/>
<comment type="caution">
    <text evidence="1">The sequence shown here is derived from an EMBL/GenBank/DDBJ whole genome shotgun (WGS) entry which is preliminary data.</text>
</comment>